<dbReference type="RefSeq" id="WP_092654309.1">
    <property type="nucleotide sequence ID" value="NZ_LT629732.1"/>
</dbReference>
<dbReference type="PROSITE" id="PS51318">
    <property type="entry name" value="TAT"/>
    <property type="match status" value="1"/>
</dbReference>
<dbReference type="OrthoDB" id="5170249at2"/>
<dbReference type="Proteomes" id="UP000198983">
    <property type="component" value="Chromosome I"/>
</dbReference>
<dbReference type="EMBL" id="LT629732">
    <property type="protein sequence ID" value="SDS54686.1"/>
    <property type="molecule type" value="Genomic_DNA"/>
</dbReference>
<protein>
    <submittedName>
        <fullName evidence="3">Alpha/beta hydrolase</fullName>
    </submittedName>
</protein>
<dbReference type="InterPro" id="IPR006311">
    <property type="entry name" value="TAT_signal"/>
</dbReference>
<dbReference type="GO" id="GO:0016787">
    <property type="term" value="F:hydrolase activity"/>
    <property type="evidence" value="ECO:0007669"/>
    <property type="project" value="UniProtKB-KW"/>
</dbReference>
<feature type="chain" id="PRO_5038684252" evidence="1">
    <location>
        <begin position="22"/>
        <end position="359"/>
    </location>
</feature>
<keyword evidence="1" id="KW-0732">Signal</keyword>
<organism evidence="3 4">
    <name type="scientific">Actinopolymorpha singaporensis</name>
    <dbReference type="NCBI Taxonomy" id="117157"/>
    <lineage>
        <taxon>Bacteria</taxon>
        <taxon>Bacillati</taxon>
        <taxon>Actinomycetota</taxon>
        <taxon>Actinomycetes</taxon>
        <taxon>Propionibacteriales</taxon>
        <taxon>Actinopolymorphaceae</taxon>
        <taxon>Actinopolymorpha</taxon>
    </lineage>
</organism>
<feature type="signal peptide" evidence="1">
    <location>
        <begin position="1"/>
        <end position="21"/>
    </location>
</feature>
<dbReference type="InterPro" id="IPR010427">
    <property type="entry name" value="DUF1023"/>
</dbReference>
<evidence type="ECO:0000259" key="2">
    <source>
        <dbReference type="Pfam" id="PF06259"/>
    </source>
</evidence>
<dbReference type="AlphaFoldDB" id="A0A1H1T3U3"/>
<keyword evidence="4" id="KW-1185">Reference proteome</keyword>
<accession>A0A1H1T3U3</accession>
<evidence type="ECO:0000313" key="3">
    <source>
        <dbReference type="EMBL" id="SDS54686.1"/>
    </source>
</evidence>
<gene>
    <name evidence="3" type="ORF">SAMN04489717_3044</name>
</gene>
<proteinExistence type="predicted"/>
<dbReference type="Pfam" id="PF06259">
    <property type="entry name" value="Abhydrolase_8"/>
    <property type="match status" value="1"/>
</dbReference>
<feature type="domain" description="DUF1023" evidence="2">
    <location>
        <begin position="127"/>
        <end position="295"/>
    </location>
</feature>
<sequence length="359" mass="37001">MVRSRRIVLATLAALTALTGAGPAITPAGATSTRPDLPGSAAWQQASFDGRPLPSLTGTSPASVAAYFAGLPAAERNRLAARYPAVVGNLDGAPPVMRYAANRHEVARSGVWRGVLDLRDRQILALDPRERGLAVEVFGDLATADRVAVLVPGAGADLYHLDEPGGIAAGARAMRAEAERQDPGTRLAVIAWAGYATPVDAGAAAMQGSLARVGAGRLQRFLAGLSAYTSAPIGLFCHSYGSVVCGLSHLPRQVDDIAVFGSPGVRHRTASSLTHTARVWAGLAAGDPIRYVPFVRVGDYGHGPSPVAPSFGAKVFATTGARGHSGYLTPGTESLRNLVRIALGHEAAVTPAAPPRPPA</sequence>
<name>A0A1H1T3U3_9ACTN</name>
<reference evidence="3 4" key="1">
    <citation type="submission" date="2016-10" db="EMBL/GenBank/DDBJ databases">
        <authorList>
            <person name="de Groot N.N."/>
        </authorList>
    </citation>
    <scope>NUCLEOTIDE SEQUENCE [LARGE SCALE GENOMIC DNA]</scope>
    <source>
        <strain evidence="3 4">DSM 22024</strain>
    </source>
</reference>
<evidence type="ECO:0000313" key="4">
    <source>
        <dbReference type="Proteomes" id="UP000198983"/>
    </source>
</evidence>
<keyword evidence="3" id="KW-0378">Hydrolase</keyword>
<evidence type="ECO:0000256" key="1">
    <source>
        <dbReference type="SAM" id="SignalP"/>
    </source>
</evidence>
<dbReference type="STRING" id="117157.SAMN04489717_3044"/>